<evidence type="ECO:0008006" key="9">
    <source>
        <dbReference type="Google" id="ProtNLM"/>
    </source>
</evidence>
<evidence type="ECO:0000313" key="7">
    <source>
        <dbReference type="EMBL" id="GGF09536.1"/>
    </source>
</evidence>
<name>A0ABQ1U2L8_9BACT</name>
<evidence type="ECO:0000256" key="1">
    <source>
        <dbReference type="ARBA" id="ARBA00010641"/>
    </source>
</evidence>
<evidence type="ECO:0000259" key="6">
    <source>
        <dbReference type="Pfam" id="PF08281"/>
    </source>
</evidence>
<dbReference type="PANTHER" id="PTHR43133">
    <property type="entry name" value="RNA POLYMERASE ECF-TYPE SIGMA FACTO"/>
    <property type="match status" value="1"/>
</dbReference>
<evidence type="ECO:0000259" key="5">
    <source>
        <dbReference type="Pfam" id="PF04542"/>
    </source>
</evidence>
<comment type="caution">
    <text evidence="7">The sequence shown here is derived from an EMBL/GenBank/DDBJ whole genome shotgun (WGS) entry which is preliminary data.</text>
</comment>
<dbReference type="InterPro" id="IPR013325">
    <property type="entry name" value="RNA_pol_sigma_r2"/>
</dbReference>
<keyword evidence="3" id="KW-0731">Sigma factor</keyword>
<dbReference type="InterPro" id="IPR036388">
    <property type="entry name" value="WH-like_DNA-bd_sf"/>
</dbReference>
<dbReference type="InterPro" id="IPR014327">
    <property type="entry name" value="RNA_pol_sigma70_bacteroid"/>
</dbReference>
<organism evidence="7 8">
    <name type="scientific">Hymenobacter cavernae</name>
    <dbReference type="NCBI Taxonomy" id="2044852"/>
    <lineage>
        <taxon>Bacteria</taxon>
        <taxon>Pseudomonadati</taxon>
        <taxon>Bacteroidota</taxon>
        <taxon>Cytophagia</taxon>
        <taxon>Cytophagales</taxon>
        <taxon>Hymenobacteraceae</taxon>
        <taxon>Hymenobacter</taxon>
    </lineage>
</organism>
<evidence type="ECO:0000256" key="2">
    <source>
        <dbReference type="ARBA" id="ARBA00023015"/>
    </source>
</evidence>
<feature type="domain" description="RNA polymerase sigma factor 70 region 4 type 2" evidence="6">
    <location>
        <begin position="100"/>
        <end position="150"/>
    </location>
</feature>
<dbReference type="Gene3D" id="1.10.1740.10">
    <property type="match status" value="1"/>
</dbReference>
<protein>
    <recommendedName>
        <fullName evidence="9">RNA polymerase sigma-70 factor</fullName>
    </recommendedName>
</protein>
<dbReference type="InterPro" id="IPR013324">
    <property type="entry name" value="RNA_pol_sigma_r3/r4-like"/>
</dbReference>
<keyword evidence="8" id="KW-1185">Reference proteome</keyword>
<dbReference type="EMBL" id="BMHT01000003">
    <property type="protein sequence ID" value="GGF09536.1"/>
    <property type="molecule type" value="Genomic_DNA"/>
</dbReference>
<dbReference type="SUPFAM" id="SSF88659">
    <property type="entry name" value="Sigma3 and sigma4 domains of RNA polymerase sigma factors"/>
    <property type="match status" value="1"/>
</dbReference>
<evidence type="ECO:0000256" key="4">
    <source>
        <dbReference type="ARBA" id="ARBA00023163"/>
    </source>
</evidence>
<dbReference type="Gene3D" id="1.10.10.10">
    <property type="entry name" value="Winged helix-like DNA-binding domain superfamily/Winged helix DNA-binding domain"/>
    <property type="match status" value="1"/>
</dbReference>
<dbReference type="InterPro" id="IPR039425">
    <property type="entry name" value="RNA_pol_sigma-70-like"/>
</dbReference>
<dbReference type="NCBIfam" id="TIGR02985">
    <property type="entry name" value="Sig70_bacteroi1"/>
    <property type="match status" value="1"/>
</dbReference>
<dbReference type="NCBIfam" id="TIGR02937">
    <property type="entry name" value="sigma70-ECF"/>
    <property type="match status" value="1"/>
</dbReference>
<dbReference type="Proteomes" id="UP000632273">
    <property type="component" value="Unassembled WGS sequence"/>
</dbReference>
<dbReference type="InterPro" id="IPR014284">
    <property type="entry name" value="RNA_pol_sigma-70_dom"/>
</dbReference>
<keyword evidence="2" id="KW-0805">Transcription regulation</keyword>
<accession>A0ABQ1U2L8</accession>
<evidence type="ECO:0000313" key="8">
    <source>
        <dbReference type="Proteomes" id="UP000632273"/>
    </source>
</evidence>
<dbReference type="InterPro" id="IPR013249">
    <property type="entry name" value="RNA_pol_sigma70_r4_t2"/>
</dbReference>
<keyword evidence="4" id="KW-0804">Transcription</keyword>
<sequence length="173" mass="20007">MLFRQHAPGLYQLAYNHLRSRAEAQEIVQDCFLKFWEKRHEVGAGDGAAKGYLYTSAYHAILNQVRRRHYWVYEDCPDDLMVEHEPQSSGLELEQLNDLYTNALAQLPAKRRQIFAMSRQQGLSNARIAQELNISIKTVENQMTQALKFLRHYFVAHGVLLDLVLLLCCSTLL</sequence>
<feature type="domain" description="RNA polymerase sigma-70 region 2" evidence="5">
    <location>
        <begin position="2"/>
        <end position="68"/>
    </location>
</feature>
<dbReference type="PANTHER" id="PTHR43133:SF46">
    <property type="entry name" value="RNA POLYMERASE SIGMA-70 FACTOR ECF SUBFAMILY"/>
    <property type="match status" value="1"/>
</dbReference>
<reference evidence="8" key="1">
    <citation type="journal article" date="2019" name="Int. J. Syst. Evol. Microbiol.">
        <title>The Global Catalogue of Microorganisms (GCM) 10K type strain sequencing project: providing services to taxonomists for standard genome sequencing and annotation.</title>
        <authorList>
            <consortium name="The Broad Institute Genomics Platform"/>
            <consortium name="The Broad Institute Genome Sequencing Center for Infectious Disease"/>
            <person name="Wu L."/>
            <person name="Ma J."/>
        </authorList>
    </citation>
    <scope>NUCLEOTIDE SEQUENCE [LARGE SCALE GENOMIC DNA]</scope>
    <source>
        <strain evidence="8">CGMCC 1.15197</strain>
    </source>
</reference>
<dbReference type="Pfam" id="PF04542">
    <property type="entry name" value="Sigma70_r2"/>
    <property type="match status" value="1"/>
</dbReference>
<comment type="similarity">
    <text evidence="1">Belongs to the sigma-70 factor family. ECF subfamily.</text>
</comment>
<evidence type="ECO:0000256" key="3">
    <source>
        <dbReference type="ARBA" id="ARBA00023082"/>
    </source>
</evidence>
<proteinExistence type="inferred from homology"/>
<dbReference type="Pfam" id="PF08281">
    <property type="entry name" value="Sigma70_r4_2"/>
    <property type="match status" value="1"/>
</dbReference>
<gene>
    <name evidence="7" type="ORF">GCM10011383_20920</name>
</gene>
<dbReference type="InterPro" id="IPR007627">
    <property type="entry name" value="RNA_pol_sigma70_r2"/>
</dbReference>
<dbReference type="SUPFAM" id="SSF88946">
    <property type="entry name" value="Sigma2 domain of RNA polymerase sigma factors"/>
    <property type="match status" value="1"/>
</dbReference>